<dbReference type="Gene3D" id="3.40.50.720">
    <property type="entry name" value="NAD(P)-binding Rossmann-like Domain"/>
    <property type="match status" value="1"/>
</dbReference>
<dbReference type="InterPro" id="IPR021163">
    <property type="entry name" value="Ferredox_Rdtase_adrenod"/>
</dbReference>
<dbReference type="PANTHER" id="PTHR48467:SF1">
    <property type="entry name" value="GLUTAMATE SYNTHASE 1 [NADH], CHLOROPLASTIC-LIKE"/>
    <property type="match status" value="1"/>
</dbReference>
<feature type="binding site" evidence="17">
    <location>
        <begin position="242"/>
        <end position="243"/>
    </location>
    <ligand>
        <name>NADP(+)</name>
        <dbReference type="ChEBI" id="CHEBI:58349"/>
    </ligand>
</feature>
<evidence type="ECO:0000256" key="2">
    <source>
        <dbReference type="ARBA" id="ARBA00004173"/>
    </source>
</evidence>
<organism evidence="19 20">
    <name type="scientific">Penicillium ucsense</name>
    <dbReference type="NCBI Taxonomy" id="2839758"/>
    <lineage>
        <taxon>Eukaryota</taxon>
        <taxon>Fungi</taxon>
        <taxon>Dikarya</taxon>
        <taxon>Ascomycota</taxon>
        <taxon>Pezizomycotina</taxon>
        <taxon>Eurotiomycetes</taxon>
        <taxon>Eurotiomycetidae</taxon>
        <taxon>Eurotiales</taxon>
        <taxon>Aspergillaceae</taxon>
        <taxon>Penicillium</taxon>
    </lineage>
</organism>
<comment type="subcellular location">
    <subcellularLocation>
        <location evidence="2 15">Mitochondrion</location>
    </subcellularLocation>
</comment>
<evidence type="ECO:0000259" key="18">
    <source>
        <dbReference type="Pfam" id="PF07992"/>
    </source>
</evidence>
<feature type="domain" description="FAD/NAD(P)-binding" evidence="18">
    <location>
        <begin position="50"/>
        <end position="211"/>
    </location>
</feature>
<keyword evidence="10" id="KW-0809">Transit peptide</keyword>
<evidence type="ECO:0000313" key="20">
    <source>
        <dbReference type="Proteomes" id="UP000631181"/>
    </source>
</evidence>
<keyword evidence="7 15" id="KW-0285">Flavoprotein</keyword>
<feature type="binding site" evidence="16">
    <location>
        <begin position="444"/>
        <end position="446"/>
    </location>
    <ligand>
        <name>FAD</name>
        <dbReference type="ChEBI" id="CHEBI:57692"/>
    </ligand>
</feature>
<dbReference type="PRINTS" id="PR00419">
    <property type="entry name" value="ADXRDTASE"/>
</dbReference>
<dbReference type="Proteomes" id="UP000631181">
    <property type="component" value="Unassembled WGS sequence"/>
</dbReference>
<evidence type="ECO:0000256" key="11">
    <source>
        <dbReference type="ARBA" id="ARBA00022982"/>
    </source>
</evidence>
<comment type="similarity">
    <text evidence="3 15">Belongs to the ferredoxin--NADP reductase type 1 family.</text>
</comment>
<keyword evidence="9 15" id="KW-0521">NADP</keyword>
<dbReference type="GO" id="GO:0016491">
    <property type="term" value="F:oxidoreductase activity"/>
    <property type="evidence" value="ECO:0007669"/>
    <property type="project" value="UniProtKB-KW"/>
</dbReference>
<evidence type="ECO:0000256" key="12">
    <source>
        <dbReference type="ARBA" id="ARBA00023002"/>
    </source>
</evidence>
<dbReference type="AlphaFoldDB" id="A0A8J8W241"/>
<feature type="binding site" evidence="16">
    <location>
        <position position="437"/>
    </location>
    <ligand>
        <name>FAD</name>
        <dbReference type="ChEBI" id="CHEBI:57692"/>
    </ligand>
</feature>
<evidence type="ECO:0000256" key="9">
    <source>
        <dbReference type="ARBA" id="ARBA00022857"/>
    </source>
</evidence>
<feature type="binding site" evidence="17">
    <location>
        <position position="444"/>
    </location>
    <ligand>
        <name>NADP(+)</name>
        <dbReference type="ChEBI" id="CHEBI:58349"/>
    </ligand>
</feature>
<comment type="caution">
    <text evidence="19">The sequence shown here is derived from an EMBL/GenBank/DDBJ whole genome shotgun (WGS) entry which is preliminary data.</text>
</comment>
<dbReference type="OrthoDB" id="333024at2759"/>
<comment type="catalytic activity">
    <reaction evidence="14 15">
        <text>2 reduced [adrenodoxin] + NADP(+) + H(+) = 2 oxidized [adrenodoxin] + NADPH</text>
        <dbReference type="Rhea" id="RHEA:42312"/>
        <dbReference type="Rhea" id="RHEA-COMP:9998"/>
        <dbReference type="Rhea" id="RHEA-COMP:9999"/>
        <dbReference type="ChEBI" id="CHEBI:15378"/>
        <dbReference type="ChEBI" id="CHEBI:33737"/>
        <dbReference type="ChEBI" id="CHEBI:33738"/>
        <dbReference type="ChEBI" id="CHEBI:57783"/>
        <dbReference type="ChEBI" id="CHEBI:58349"/>
        <dbReference type="EC" id="1.18.1.6"/>
    </reaction>
</comment>
<keyword evidence="12 15" id="KW-0560">Oxidoreductase</keyword>
<accession>A0A8J8W241</accession>
<evidence type="ECO:0000313" key="19">
    <source>
        <dbReference type="EMBL" id="KAF7714455.1"/>
    </source>
</evidence>
<dbReference type="PANTHER" id="PTHR48467">
    <property type="entry name" value="GLUTAMATE SYNTHASE 1 [NADH], CHLOROPLASTIC-LIKE"/>
    <property type="match status" value="1"/>
</dbReference>
<gene>
    <name evidence="19" type="ORF">PECM_008281</name>
</gene>
<reference evidence="19" key="1">
    <citation type="journal article" date="2020" name="Front. Microbiol.">
        <title>Gene regulatory networks of Penicillium echinulatum 2HH and Penicillium oxalicum 114-2 inferred by a computational biology approach.</title>
        <authorList>
            <person name="Lenz A.R."/>
            <person name="Galan-Vasquez E."/>
            <person name="Balbinot E."/>
            <person name="De Abreu F.P."/>
            <person name="De Oliveira N.S."/>
            <person name="Da Rosa L.O."/>
            <person name="De Avila E Silva S."/>
            <person name="Camassola M."/>
            <person name="Dillon A.J.P."/>
            <person name="Perez-Rueda E."/>
        </authorList>
    </citation>
    <scope>NUCLEOTIDE SEQUENCE</scope>
    <source>
        <strain evidence="19">S1M29</strain>
    </source>
</reference>
<evidence type="ECO:0000256" key="8">
    <source>
        <dbReference type="ARBA" id="ARBA00022827"/>
    </source>
</evidence>
<evidence type="ECO:0000256" key="10">
    <source>
        <dbReference type="ARBA" id="ARBA00022946"/>
    </source>
</evidence>
<feature type="binding site" evidence="17">
    <location>
        <position position="254"/>
    </location>
    <ligand>
        <name>NADP(+)</name>
        <dbReference type="ChEBI" id="CHEBI:58349"/>
    </ligand>
</feature>
<evidence type="ECO:0000256" key="14">
    <source>
        <dbReference type="ARBA" id="ARBA00048933"/>
    </source>
</evidence>
<protein>
    <recommendedName>
        <fullName evidence="5 15">NADPH:adrenodoxin oxidoreductase, mitochondrial</fullName>
        <ecNumber evidence="4 15">1.18.1.6</ecNumber>
    </recommendedName>
</protein>
<sequence length="532" mass="58405">MLERFSACAGLPSSRARAHRLRSVLKPVASSSVLGFRRSNSHAAQIDRPFRIAVVGSGPAGFYAASRLLSKRTDTCVDMFEKLPVPFGLARYGVAPDHPEVKNCEDKFEEVAESPRFNFVGNIDLGTDLPLTALRPHYDAILFAYGASQDKKLGIPGEDAQRGVYSARAFVGWYNGLPEHRDLAPDLSSGEDAVIVGQGNVALDVARILLSGVDALKHTDIADHALEALSRSRIKRVRVVGRRGPLQASFTIKEIRELLQLPNVAFDPIPQDIFPPEDIVSGLPRAQKRLMQLLAKGSANDRTTSPKSWSLDFLLSPDSLHWSSTHPSRLTHARFARNELDPADPYSPSSKVTNRYPSDGECAMVDLHSSVFFRSVGYKSLPLPGMEDLGIEFDAQRGIIPNDGFGRVRSPFGKGAPQELPDGSMIALLPGLYCAGWVKRGPTGVIASTMVDAFTTADTILQDLKTRQVHQSAESTVLGWEGIKSEAVGQGLRTTSWQDWRRIDAAERQRGQERGKIREKFSRVEEMLEVLG</sequence>
<name>A0A8J8W241_9EURO</name>
<feature type="binding site" evidence="16">
    <location>
        <position position="81"/>
    </location>
    <ligand>
        <name>FAD</name>
        <dbReference type="ChEBI" id="CHEBI:57692"/>
    </ligand>
</feature>
<dbReference type="GO" id="GO:0005739">
    <property type="term" value="C:mitochondrion"/>
    <property type="evidence" value="ECO:0007669"/>
    <property type="project" value="UniProtKB-SubCell"/>
</dbReference>
<feature type="binding site" evidence="16">
    <location>
        <position position="89"/>
    </location>
    <ligand>
        <name>FAD</name>
        <dbReference type="ChEBI" id="CHEBI:57692"/>
    </ligand>
</feature>
<dbReference type="Gene3D" id="3.50.50.60">
    <property type="entry name" value="FAD/NAD(P)-binding domain"/>
    <property type="match status" value="1"/>
</dbReference>
<dbReference type="InterPro" id="IPR036188">
    <property type="entry name" value="FAD/NAD-bd_sf"/>
</dbReference>
<keyword evidence="11" id="KW-0249">Electron transport</keyword>
<keyword evidence="6" id="KW-0813">Transport</keyword>
<dbReference type="EC" id="1.18.1.6" evidence="4 15"/>
<evidence type="ECO:0000256" key="1">
    <source>
        <dbReference type="ARBA" id="ARBA00001974"/>
    </source>
</evidence>
<dbReference type="FunFam" id="3.50.50.60:FF:000036">
    <property type="entry name" value="NADPH:adrenodoxin oxidoreductase, mitochondrial"/>
    <property type="match status" value="1"/>
</dbReference>
<dbReference type="SUPFAM" id="SSF51971">
    <property type="entry name" value="Nucleotide-binding domain"/>
    <property type="match status" value="1"/>
</dbReference>
<proteinExistence type="inferred from homology"/>
<dbReference type="PIRSF" id="PIRSF000362">
    <property type="entry name" value="FNR"/>
    <property type="match status" value="1"/>
</dbReference>
<keyword evidence="20" id="KW-1185">Reference proteome</keyword>
<evidence type="ECO:0000256" key="15">
    <source>
        <dbReference type="PIRNR" id="PIRNR000362"/>
    </source>
</evidence>
<keyword evidence="13 15" id="KW-0496">Mitochondrion</keyword>
<dbReference type="InterPro" id="IPR055275">
    <property type="entry name" value="Ferredox_Rdtase"/>
</dbReference>
<evidence type="ECO:0000256" key="16">
    <source>
        <dbReference type="PIRSR" id="PIRSR000362-1"/>
    </source>
</evidence>
<evidence type="ECO:0000256" key="3">
    <source>
        <dbReference type="ARBA" id="ARBA00008312"/>
    </source>
</evidence>
<feature type="binding site" evidence="16">
    <location>
        <position position="60"/>
    </location>
    <ligand>
        <name>FAD</name>
        <dbReference type="ChEBI" id="CHEBI:57692"/>
    </ligand>
</feature>
<keyword evidence="8 15" id="KW-0274">FAD</keyword>
<dbReference type="Pfam" id="PF07992">
    <property type="entry name" value="Pyr_redox_2"/>
    <property type="match status" value="1"/>
</dbReference>
<comment type="cofactor">
    <cofactor evidence="1 15 16">
        <name>FAD</name>
        <dbReference type="ChEBI" id="CHEBI:57692"/>
    </cofactor>
</comment>
<evidence type="ECO:0000256" key="5">
    <source>
        <dbReference type="ARBA" id="ARBA00016287"/>
    </source>
</evidence>
<evidence type="ECO:0000256" key="7">
    <source>
        <dbReference type="ARBA" id="ARBA00022630"/>
    </source>
</evidence>
<dbReference type="InterPro" id="IPR023753">
    <property type="entry name" value="FAD/NAD-binding_dom"/>
</dbReference>
<feature type="binding site" evidence="16">
    <location>
        <position position="125"/>
    </location>
    <ligand>
        <name>FAD</name>
        <dbReference type="ChEBI" id="CHEBI:57692"/>
    </ligand>
</feature>
<evidence type="ECO:0000256" key="4">
    <source>
        <dbReference type="ARBA" id="ARBA00013219"/>
    </source>
</evidence>
<evidence type="ECO:0000256" key="17">
    <source>
        <dbReference type="PIRSR" id="PIRSR000362-2"/>
    </source>
</evidence>
<evidence type="ECO:0000256" key="6">
    <source>
        <dbReference type="ARBA" id="ARBA00022448"/>
    </source>
</evidence>
<evidence type="ECO:0000256" key="13">
    <source>
        <dbReference type="ARBA" id="ARBA00023128"/>
    </source>
</evidence>
<feature type="binding site" evidence="17">
    <location>
        <begin position="198"/>
        <end position="201"/>
    </location>
    <ligand>
        <name>NADP(+)</name>
        <dbReference type="ChEBI" id="CHEBI:58349"/>
    </ligand>
</feature>
<dbReference type="EMBL" id="WIWV01000084">
    <property type="protein sequence ID" value="KAF7714455.1"/>
    <property type="molecule type" value="Genomic_DNA"/>
</dbReference>